<reference evidence="2 3" key="1">
    <citation type="journal article" date="2011" name="Front. Microbiol.">
        <title>Genomic signatures of strain selection and enhancement in Bacillus atrophaeus var. globigii, a historical biowarfare simulant.</title>
        <authorList>
            <person name="Gibbons H.S."/>
            <person name="Broomall S.M."/>
            <person name="McNew L.A."/>
            <person name="Daligault H."/>
            <person name="Chapman C."/>
            <person name="Bruce D."/>
            <person name="Karavis M."/>
            <person name="Krepps M."/>
            <person name="McGregor P.A."/>
            <person name="Hong C."/>
            <person name="Park K.H."/>
            <person name="Akmal A."/>
            <person name="Feldman A."/>
            <person name="Lin J.S."/>
            <person name="Chang W.E."/>
            <person name="Higgs B.W."/>
            <person name="Demirev P."/>
            <person name="Lindquist J."/>
            <person name="Liem A."/>
            <person name="Fochler E."/>
            <person name="Read T.D."/>
            <person name="Tapia R."/>
            <person name="Johnson S."/>
            <person name="Bishop-Lilly K.A."/>
            <person name="Detter C."/>
            <person name="Han C."/>
            <person name="Sozhamannan S."/>
            <person name="Rosenzweig C.N."/>
            <person name="Skowronski E.W."/>
        </authorList>
    </citation>
    <scope>NUCLEOTIDE SEQUENCE [LARGE SCALE GENOMIC DNA]</scope>
    <source>
        <strain evidence="2 3">Y4G10-17</strain>
    </source>
</reference>
<gene>
    <name evidence="2" type="ORF">CWE14_13420</name>
</gene>
<evidence type="ECO:0000256" key="1">
    <source>
        <dbReference type="SAM" id="SignalP"/>
    </source>
</evidence>
<evidence type="ECO:0000313" key="3">
    <source>
        <dbReference type="Proteomes" id="UP000287823"/>
    </source>
</evidence>
<accession>A0A432WD68</accession>
<protein>
    <recommendedName>
        <fullName evidence="4">Lipoprotein</fullName>
    </recommendedName>
</protein>
<evidence type="ECO:0008006" key="4">
    <source>
        <dbReference type="Google" id="ProtNLM"/>
    </source>
</evidence>
<dbReference type="AlphaFoldDB" id="A0A432WD68"/>
<name>A0A432WD68_9GAMM</name>
<dbReference type="RefSeq" id="WP_126799841.1">
    <property type="nucleotide sequence ID" value="NZ_PIPO01000006.1"/>
</dbReference>
<evidence type="ECO:0000313" key="2">
    <source>
        <dbReference type="EMBL" id="RUO30360.1"/>
    </source>
</evidence>
<keyword evidence="3" id="KW-1185">Reference proteome</keyword>
<dbReference type="PROSITE" id="PS51257">
    <property type="entry name" value="PROKAR_LIPOPROTEIN"/>
    <property type="match status" value="1"/>
</dbReference>
<sequence>MRLRTLFSAVCSTVFLAGCLSSGVKESPQGPCEERLPTAEAFEIEVSRGSIAFVDVFEDANASANGCGTLQLVADSWQDGEKGIVYRSEDRPNELAYLADREAIGDDVFSYRITNGFNELEVNVSVRVYQRLTLEGSFPHGWMTEPEVNVRGDDVGGTGEVTANGVFEIELRLFSLESDKSSLLTVAGTRNGSPLTLHSMLPGTQSVYAARSGDNRVTDTGVAGLRVNALTTAYSMLLNGASAQALQLNEDELAWYGRAVDSNRLANTAGWVYLLATDSSYKMPEGYETTWELGAELEALSASVEEARQADDLAPALETMLANRDLMPSLSNGDVEGRFTELGGQVPWWPQSTERSWVVETDSIFWLDGDQQLRTSDYTTNGALIRVNDALAPFEELYVLASDDSQLVLWSEGEAFRLERKEYSQRLSLAFDLSQNWVLPALPVADEGYTQAEVVYRFSNGSFSTSHVDELGAQIVTTGSYQLSEENQVLALTGDNGERYRMRRVNNDGIGSVLVENIESAALMVGSGFVLEDVEPRPQATGSALASLRDFVAINAWHRTGFIGEVDASIRLQSNGTGLLVEGPDSLAIEWDLEQSAGLADVAVLNAAAEPSIDLAGRRIFWKVVGDNNGTEVLVLEWSFIEDEGALVLDQLPQVTLRCRSIEACATNWW</sequence>
<proteinExistence type="predicted"/>
<dbReference type="EMBL" id="PIPO01000006">
    <property type="protein sequence ID" value="RUO30360.1"/>
    <property type="molecule type" value="Genomic_DNA"/>
</dbReference>
<feature type="chain" id="PRO_5019476425" description="Lipoprotein" evidence="1">
    <location>
        <begin position="18"/>
        <end position="670"/>
    </location>
</feature>
<keyword evidence="1" id="KW-0732">Signal</keyword>
<organism evidence="2 3">
    <name type="scientific">Aliidiomarina soli</name>
    <dbReference type="NCBI Taxonomy" id="1928574"/>
    <lineage>
        <taxon>Bacteria</taxon>
        <taxon>Pseudomonadati</taxon>
        <taxon>Pseudomonadota</taxon>
        <taxon>Gammaproteobacteria</taxon>
        <taxon>Alteromonadales</taxon>
        <taxon>Idiomarinaceae</taxon>
        <taxon>Aliidiomarina</taxon>
    </lineage>
</organism>
<dbReference type="Proteomes" id="UP000287823">
    <property type="component" value="Unassembled WGS sequence"/>
</dbReference>
<feature type="signal peptide" evidence="1">
    <location>
        <begin position="1"/>
        <end position="17"/>
    </location>
</feature>
<comment type="caution">
    <text evidence="2">The sequence shown here is derived from an EMBL/GenBank/DDBJ whole genome shotgun (WGS) entry which is preliminary data.</text>
</comment>